<dbReference type="GO" id="GO:0008289">
    <property type="term" value="F:lipid binding"/>
    <property type="evidence" value="ECO:0007669"/>
    <property type="project" value="UniProtKB-KW"/>
</dbReference>
<evidence type="ECO:0000256" key="1">
    <source>
        <dbReference type="ARBA" id="ARBA00023121"/>
    </source>
</evidence>
<dbReference type="Proteomes" id="UP000029998">
    <property type="component" value="Unassembled WGS sequence"/>
</dbReference>
<sequence length="315" mass="34390">MRIGLVVDSACDLPKAFLDQHNFTILPITVRIGEAVLADHRDEQATLEFLHSHVATRGHEAETMPFTVQQIHDLFLGRLVIDYDYVFCMTITKTRSPIFDNASQASFSILNDYRPIRAAAGHDTPFALRVIDTQNLFAAQGVLAVEAARLVAAGEGAPKIRARLEHLALHTQGYLIPPDLYYLRNRARTKGDRSVGLLSAALGTALDIKPVLHCNRGETGPAAKIKGFEPAVQKTLEHVARRVEAGDLLTPTVCMSYGGELEELHRLPGYENLRAACRANNVEFFESVMSLTGMVNVGKGAVVVGFAAEGQKFSG</sequence>
<comment type="caution">
    <text evidence="2">The sequence shown here is derived from an EMBL/GenBank/DDBJ whole genome shotgun (WGS) entry which is preliminary data.</text>
</comment>
<keyword evidence="3" id="KW-1185">Reference proteome</keyword>
<dbReference type="PANTHER" id="PTHR33434:SF2">
    <property type="entry name" value="FATTY ACID-BINDING PROTEIN TM_1468"/>
    <property type="match status" value="1"/>
</dbReference>
<keyword evidence="1" id="KW-0446">Lipid-binding</keyword>
<proteinExistence type="predicted"/>
<dbReference type="eggNOG" id="COG1307">
    <property type="taxonomic scope" value="Bacteria"/>
</dbReference>
<dbReference type="OrthoDB" id="6190387at2"/>
<gene>
    <name evidence="2" type="ORF">N800_02930</name>
</gene>
<dbReference type="AlphaFoldDB" id="A0A0A0EV98"/>
<dbReference type="RefSeq" id="WP_036137149.1">
    <property type="nucleotide sequence ID" value="NZ_AVPU01000013.1"/>
</dbReference>
<dbReference type="EMBL" id="AVPU01000013">
    <property type="protein sequence ID" value="KGM54419.1"/>
    <property type="molecule type" value="Genomic_DNA"/>
</dbReference>
<dbReference type="InterPro" id="IPR003797">
    <property type="entry name" value="DegV"/>
</dbReference>
<dbReference type="InterPro" id="IPR043168">
    <property type="entry name" value="DegV_C"/>
</dbReference>
<dbReference type="NCBIfam" id="TIGR00762">
    <property type="entry name" value="DegV"/>
    <property type="match status" value="1"/>
</dbReference>
<name>A0A0A0EV98_9GAMM</name>
<dbReference type="STRING" id="1385517.N800_02930"/>
<evidence type="ECO:0000313" key="3">
    <source>
        <dbReference type="Proteomes" id="UP000029998"/>
    </source>
</evidence>
<dbReference type="Gene3D" id="3.30.1180.10">
    <property type="match status" value="1"/>
</dbReference>
<dbReference type="InterPro" id="IPR050270">
    <property type="entry name" value="DegV_domain_contain"/>
</dbReference>
<evidence type="ECO:0008006" key="4">
    <source>
        <dbReference type="Google" id="ProtNLM"/>
    </source>
</evidence>
<dbReference type="SUPFAM" id="SSF82549">
    <property type="entry name" value="DAK1/DegV-like"/>
    <property type="match status" value="1"/>
</dbReference>
<dbReference type="Gene3D" id="3.40.50.10170">
    <property type="match status" value="1"/>
</dbReference>
<evidence type="ECO:0000313" key="2">
    <source>
        <dbReference type="EMBL" id="KGM54419.1"/>
    </source>
</evidence>
<dbReference type="PANTHER" id="PTHR33434">
    <property type="entry name" value="DEGV DOMAIN-CONTAINING PROTEIN DR_1986-RELATED"/>
    <property type="match status" value="1"/>
</dbReference>
<protein>
    <recommendedName>
        <fullName evidence="4">DegV domain-containing protein</fullName>
    </recommendedName>
</protein>
<accession>A0A0A0EV98</accession>
<dbReference type="Pfam" id="PF02645">
    <property type="entry name" value="DegV"/>
    <property type="match status" value="1"/>
</dbReference>
<reference evidence="2 3" key="1">
    <citation type="submission" date="2013-08" db="EMBL/GenBank/DDBJ databases">
        <title>Genome sequencing of Lysobacter.</title>
        <authorList>
            <person name="Zhang S."/>
            <person name="Wang G."/>
        </authorList>
    </citation>
    <scope>NUCLEOTIDE SEQUENCE [LARGE SCALE GENOMIC DNA]</scope>
    <source>
        <strain evidence="2 3">GH1-9</strain>
    </source>
</reference>
<dbReference type="PROSITE" id="PS51482">
    <property type="entry name" value="DEGV"/>
    <property type="match status" value="1"/>
</dbReference>
<organism evidence="2 3">
    <name type="scientific">Lysobacter daejeonensis GH1-9</name>
    <dbReference type="NCBI Taxonomy" id="1385517"/>
    <lineage>
        <taxon>Bacteria</taxon>
        <taxon>Pseudomonadati</taxon>
        <taxon>Pseudomonadota</taxon>
        <taxon>Gammaproteobacteria</taxon>
        <taxon>Lysobacterales</taxon>
        <taxon>Lysobacteraceae</taxon>
        <taxon>Aerolutibacter</taxon>
    </lineage>
</organism>